<dbReference type="InterPro" id="IPR035446">
    <property type="entry name" value="SLSG/EP1"/>
</dbReference>
<sequence length="429" mass="48249">MFSSQQLFLSLCLSFTIFSLFAQASVPPSATFKYVNEGEFGDYIVEYDANYRVLDPFAHPFQLCFYNTTPNAYTLALRMGTMRSESLRRWVWEANRGNPVGENATLTFGTDGNLVLADADGRIAWQTNTANKGVVGFKLLSNGNMVLHDSKGRFIWQSFDHPTDTLLVGQSLKLGASTKLVSRASEKQNANGAYSLVMEDKTLAMYYKSPNSPKSLLYFSFSDLLSILEGPLNRVTFISGLSLEYQGSKSSSGGTLTLRRPKYDTSLSYLRLEIDGNLKIHTYEDDADWSAWQVTYTLFSKDSWETECQLPERCGNFGLCQYDQCVACPSPKGLLGWSKNCRPPKISSCRVKDFHYDKLEGIDHFNSKYTNGDGPMKLNACSSKCTKDCKCLGYFYHTQSFKCWIAYDLKTLTKVNNSTHLGFIKTPNK</sequence>
<evidence type="ECO:0000313" key="7">
    <source>
        <dbReference type="EMBL" id="OAY28786.1"/>
    </source>
</evidence>
<dbReference type="PANTHER" id="PTHR32444">
    <property type="entry name" value="BULB-TYPE LECTIN DOMAIN-CONTAINING PROTEIN"/>
    <property type="match status" value="1"/>
</dbReference>
<dbReference type="EMBL" id="CM004401">
    <property type="protein sequence ID" value="OAY28786.1"/>
    <property type="molecule type" value="Genomic_DNA"/>
</dbReference>
<dbReference type="PROSITE" id="PS50927">
    <property type="entry name" value="BULB_LECTIN"/>
    <property type="match status" value="1"/>
</dbReference>
<feature type="signal peptide" evidence="5">
    <location>
        <begin position="1"/>
        <end position="24"/>
    </location>
</feature>
<evidence type="ECO:0000259" key="6">
    <source>
        <dbReference type="PROSITE" id="PS50927"/>
    </source>
</evidence>
<evidence type="ECO:0000256" key="2">
    <source>
        <dbReference type="ARBA" id="ARBA00022729"/>
    </source>
</evidence>
<evidence type="ECO:0000313" key="8">
    <source>
        <dbReference type="Proteomes" id="UP000091857"/>
    </source>
</evidence>
<evidence type="ECO:0000256" key="5">
    <source>
        <dbReference type="SAM" id="SignalP"/>
    </source>
</evidence>
<dbReference type="Pfam" id="PF01453">
    <property type="entry name" value="B_lectin"/>
    <property type="match status" value="1"/>
</dbReference>
<dbReference type="Pfam" id="PF00954">
    <property type="entry name" value="S_locus_glycop"/>
    <property type="match status" value="1"/>
</dbReference>
<dbReference type="Gramene" id="Manes.15G094400.1.v8.1">
    <property type="protein sequence ID" value="Manes.15G094400.1.v8.1.CDS.1"/>
    <property type="gene ID" value="Manes.15G094400.v8.1"/>
</dbReference>
<comment type="function">
    <text evidence="1">Involved in sporophytic self-incompatibility system (the inability of flowering plants to achieve self-fertilization).</text>
</comment>
<keyword evidence="2 5" id="KW-0732">Signal</keyword>
<dbReference type="OrthoDB" id="1884773at2759"/>
<reference evidence="8" key="1">
    <citation type="journal article" date="2016" name="Nat. Biotechnol.">
        <title>Sequencing wild and cultivated cassava and related species reveals extensive interspecific hybridization and genetic diversity.</title>
        <authorList>
            <person name="Bredeson J.V."/>
            <person name="Lyons J.B."/>
            <person name="Prochnik S.E."/>
            <person name="Wu G.A."/>
            <person name="Ha C.M."/>
            <person name="Edsinger-Gonzales E."/>
            <person name="Grimwood J."/>
            <person name="Schmutz J."/>
            <person name="Rabbi I.Y."/>
            <person name="Egesi C."/>
            <person name="Nauluvula P."/>
            <person name="Lebot V."/>
            <person name="Ndunguru J."/>
            <person name="Mkamilo G."/>
            <person name="Bart R.S."/>
            <person name="Setter T.L."/>
            <person name="Gleadow R.M."/>
            <person name="Kulakow P."/>
            <person name="Ferguson M.E."/>
            <person name="Rounsley S."/>
            <person name="Rokhsar D.S."/>
        </authorList>
    </citation>
    <scope>NUCLEOTIDE SEQUENCE [LARGE SCALE GENOMIC DNA]</scope>
    <source>
        <strain evidence="8">cv. AM560-2</strain>
    </source>
</reference>
<comment type="caution">
    <text evidence="7">The sequence shown here is derived from an EMBL/GenBank/DDBJ whole genome shotgun (WGS) entry which is preliminary data.</text>
</comment>
<dbReference type="OMA" id="GNIKFHT"/>
<gene>
    <name evidence="7" type="ORF">MANES_15G094400v8</name>
</gene>
<dbReference type="CDD" id="cd00028">
    <property type="entry name" value="B_lectin"/>
    <property type="match status" value="1"/>
</dbReference>
<dbReference type="InterPro" id="IPR036426">
    <property type="entry name" value="Bulb-type_lectin_dom_sf"/>
</dbReference>
<dbReference type="SMART" id="SM00108">
    <property type="entry name" value="B_lectin"/>
    <property type="match status" value="1"/>
</dbReference>
<feature type="domain" description="Bulb-type lectin" evidence="6">
    <location>
        <begin position="42"/>
        <end position="160"/>
    </location>
</feature>
<protein>
    <recommendedName>
        <fullName evidence="6">Bulb-type lectin domain-containing protein</fullName>
    </recommendedName>
</protein>
<evidence type="ECO:0000256" key="1">
    <source>
        <dbReference type="ARBA" id="ARBA00003061"/>
    </source>
</evidence>
<accession>A0A2C9UE85</accession>
<dbReference type="STRING" id="3983.A0A2C9UE85"/>
<evidence type="ECO:0000256" key="4">
    <source>
        <dbReference type="ARBA" id="ARBA00023180"/>
    </source>
</evidence>
<dbReference type="PIRSF" id="PIRSF002686">
    <property type="entry name" value="SLG"/>
    <property type="match status" value="1"/>
</dbReference>
<dbReference type="Proteomes" id="UP000091857">
    <property type="component" value="Chromosome 15"/>
</dbReference>
<keyword evidence="3" id="KW-1015">Disulfide bond</keyword>
<dbReference type="InterPro" id="IPR001480">
    <property type="entry name" value="Bulb-type_lectin_dom"/>
</dbReference>
<keyword evidence="4" id="KW-0325">Glycoprotein</keyword>
<dbReference type="SUPFAM" id="SSF51110">
    <property type="entry name" value="alpha-D-mannose-specific plant lectins"/>
    <property type="match status" value="1"/>
</dbReference>
<dbReference type="AlphaFoldDB" id="A0A2C9UE85"/>
<dbReference type="PANTHER" id="PTHR32444:SF10">
    <property type="entry name" value="CURCULIN-LIKE (MANNOSE-BINDING) LECTIN FAMILY PROTEIN-RELATED"/>
    <property type="match status" value="1"/>
</dbReference>
<dbReference type="InterPro" id="IPR000858">
    <property type="entry name" value="S_locus_glycoprot_dom"/>
</dbReference>
<dbReference type="GO" id="GO:0048544">
    <property type="term" value="P:recognition of pollen"/>
    <property type="evidence" value="ECO:0007669"/>
    <property type="project" value="InterPro"/>
</dbReference>
<feature type="chain" id="PRO_5012248690" description="Bulb-type lectin domain-containing protein" evidence="5">
    <location>
        <begin position="25"/>
        <end position="429"/>
    </location>
</feature>
<name>A0A2C9UE85_MANES</name>
<proteinExistence type="predicted"/>
<keyword evidence="8" id="KW-1185">Reference proteome</keyword>
<organism evidence="7 8">
    <name type="scientific">Manihot esculenta</name>
    <name type="common">Cassava</name>
    <name type="synonym">Jatropha manihot</name>
    <dbReference type="NCBI Taxonomy" id="3983"/>
    <lineage>
        <taxon>Eukaryota</taxon>
        <taxon>Viridiplantae</taxon>
        <taxon>Streptophyta</taxon>
        <taxon>Embryophyta</taxon>
        <taxon>Tracheophyta</taxon>
        <taxon>Spermatophyta</taxon>
        <taxon>Magnoliopsida</taxon>
        <taxon>eudicotyledons</taxon>
        <taxon>Gunneridae</taxon>
        <taxon>Pentapetalae</taxon>
        <taxon>rosids</taxon>
        <taxon>fabids</taxon>
        <taxon>Malpighiales</taxon>
        <taxon>Euphorbiaceae</taxon>
        <taxon>Crotonoideae</taxon>
        <taxon>Manihoteae</taxon>
        <taxon>Manihot</taxon>
    </lineage>
</organism>
<evidence type="ECO:0000256" key="3">
    <source>
        <dbReference type="ARBA" id="ARBA00023157"/>
    </source>
</evidence>
<dbReference type="Gene3D" id="2.90.10.10">
    <property type="entry name" value="Bulb-type lectin domain"/>
    <property type="match status" value="1"/>
</dbReference>